<sequence>MQTDATKTQSKSLTESEPVYSHPFMTNDLAADKFPQHSVPARVAHQMIKDELALDGNPSMNLASFVTTYMEKEAEELMIEGLRKNYIDLDQYPQTAEIHNRCVQMLANLYHAPIPGGEKATGTGCIGSSEAIMLAGLAMKRKWKDRRIAAGLSYEKPNMVFGSNVQVCWHKMCKYFEIEIREADVSPDCLVLTPGRARPLLDENTIGVGAILGSTFNGEFEDIKGIHDMLVEENEKNGWHIPLHVDAASGGFIAPFINPDLLWDFRLPNVKSINVSGHKFGLVYAGMGWALWREPQDLPDDLVFHVNYLGGDQSSFTLNFSKGAGNVVAQYYNLLRFGFDGYRSIMEASMENADYLRNALIDTELFNIVDKAHMPLVAFSLKDSSCYSCFDIQEKLKARGWIVPAYTCSKGAEMMTIMRVVVKQNFSCQMAKMLVQDILHAVTALEQHYRQLHLSPAKSSVVTSYVAVHPMPAVPVNIKHTKLVSSKAGHVAVKHAKYVRHIKLCI</sequence>
<evidence type="ECO:0000256" key="5">
    <source>
        <dbReference type="ARBA" id="ARBA00023239"/>
    </source>
</evidence>
<evidence type="ECO:0000256" key="2">
    <source>
        <dbReference type="ARBA" id="ARBA00009533"/>
    </source>
</evidence>
<comment type="cofactor">
    <cofactor evidence="1 7">
        <name>pyridoxal 5'-phosphate</name>
        <dbReference type="ChEBI" id="CHEBI:597326"/>
    </cofactor>
</comment>
<feature type="modified residue" description="N6-(pyridoxal phosphate)lysine" evidence="7">
    <location>
        <position position="279"/>
    </location>
</feature>
<evidence type="ECO:0000313" key="8">
    <source>
        <dbReference type="EMBL" id="KAG6947952.1"/>
    </source>
</evidence>
<keyword evidence="4 7" id="KW-0663">Pyridoxal phosphate</keyword>
<dbReference type="EC" id="4.1.1.15" evidence="3"/>
<keyword evidence="9" id="KW-1185">Reference proteome</keyword>
<reference evidence="8" key="1">
    <citation type="submission" date="2021-01" db="EMBL/GenBank/DDBJ databases">
        <title>Phytophthora aleatoria, a newly-described species from Pinus radiata is distinct from Phytophthora cactorum isolates based on comparative genomics.</title>
        <authorList>
            <person name="Mcdougal R."/>
            <person name="Panda P."/>
            <person name="Williams N."/>
            <person name="Studholme D.J."/>
        </authorList>
    </citation>
    <scope>NUCLEOTIDE SEQUENCE</scope>
    <source>
        <strain evidence="8">NZFS 4037</strain>
    </source>
</reference>
<evidence type="ECO:0000313" key="9">
    <source>
        <dbReference type="Proteomes" id="UP000709295"/>
    </source>
</evidence>
<dbReference type="InterPro" id="IPR002129">
    <property type="entry name" value="PyrdxlP-dep_de-COase"/>
</dbReference>
<proteinExistence type="inferred from homology"/>
<dbReference type="AlphaFoldDB" id="A0A8J5I639"/>
<dbReference type="PANTHER" id="PTHR43321:SF3">
    <property type="entry name" value="GLUTAMATE DECARBOXYLASE"/>
    <property type="match status" value="1"/>
</dbReference>
<protein>
    <recommendedName>
        <fullName evidence="3">glutamate decarboxylase</fullName>
        <ecNumber evidence="3">4.1.1.15</ecNumber>
    </recommendedName>
</protein>
<dbReference type="PANTHER" id="PTHR43321">
    <property type="entry name" value="GLUTAMATE DECARBOXYLASE"/>
    <property type="match status" value="1"/>
</dbReference>
<dbReference type="EMBL" id="JAENGY010001632">
    <property type="protein sequence ID" value="KAG6947952.1"/>
    <property type="molecule type" value="Genomic_DNA"/>
</dbReference>
<keyword evidence="5" id="KW-0456">Lyase</keyword>
<dbReference type="FunFam" id="3.40.640.10:FF:000017">
    <property type="entry name" value="Glutamate decarboxylase"/>
    <property type="match status" value="1"/>
</dbReference>
<accession>A0A8J5I639</accession>
<comment type="catalytic activity">
    <reaction evidence="6">
        <text>L-glutamate + H(+) = 4-aminobutanoate + CO2</text>
        <dbReference type="Rhea" id="RHEA:17785"/>
        <dbReference type="ChEBI" id="CHEBI:15378"/>
        <dbReference type="ChEBI" id="CHEBI:16526"/>
        <dbReference type="ChEBI" id="CHEBI:29985"/>
        <dbReference type="ChEBI" id="CHEBI:59888"/>
        <dbReference type="EC" id="4.1.1.15"/>
    </reaction>
</comment>
<dbReference type="GO" id="GO:0005829">
    <property type="term" value="C:cytosol"/>
    <property type="evidence" value="ECO:0007669"/>
    <property type="project" value="TreeGrafter"/>
</dbReference>
<organism evidence="8 9">
    <name type="scientific">Phytophthora aleatoria</name>
    <dbReference type="NCBI Taxonomy" id="2496075"/>
    <lineage>
        <taxon>Eukaryota</taxon>
        <taxon>Sar</taxon>
        <taxon>Stramenopiles</taxon>
        <taxon>Oomycota</taxon>
        <taxon>Peronosporomycetes</taxon>
        <taxon>Peronosporales</taxon>
        <taxon>Peronosporaceae</taxon>
        <taxon>Phytophthora</taxon>
    </lineage>
</organism>
<evidence type="ECO:0000256" key="1">
    <source>
        <dbReference type="ARBA" id="ARBA00001933"/>
    </source>
</evidence>
<comment type="caution">
    <text evidence="8">The sequence shown here is derived from an EMBL/GenBank/DDBJ whole genome shotgun (WGS) entry which is preliminary data.</text>
</comment>
<gene>
    <name evidence="8" type="ORF">JG688_00015318</name>
</gene>
<evidence type="ECO:0000256" key="4">
    <source>
        <dbReference type="ARBA" id="ARBA00022898"/>
    </source>
</evidence>
<comment type="similarity">
    <text evidence="2">Belongs to the group II decarboxylase family.</text>
</comment>
<dbReference type="NCBIfam" id="TIGR01788">
    <property type="entry name" value="Glu-decarb-GAD"/>
    <property type="match status" value="1"/>
</dbReference>
<name>A0A8J5I639_9STRA</name>
<dbReference type="GO" id="GO:0006538">
    <property type="term" value="P:L-glutamate catabolic process"/>
    <property type="evidence" value="ECO:0007669"/>
    <property type="project" value="TreeGrafter"/>
</dbReference>
<dbReference type="Proteomes" id="UP000709295">
    <property type="component" value="Unassembled WGS sequence"/>
</dbReference>
<evidence type="ECO:0000256" key="6">
    <source>
        <dbReference type="ARBA" id="ARBA00048868"/>
    </source>
</evidence>
<evidence type="ECO:0000256" key="3">
    <source>
        <dbReference type="ARBA" id="ARBA00012421"/>
    </source>
</evidence>
<dbReference type="GO" id="GO:0004351">
    <property type="term" value="F:glutamate decarboxylase activity"/>
    <property type="evidence" value="ECO:0007669"/>
    <property type="project" value="UniProtKB-EC"/>
</dbReference>
<dbReference type="Pfam" id="PF00282">
    <property type="entry name" value="Pyridoxal_deC"/>
    <property type="match status" value="1"/>
</dbReference>
<dbReference type="InterPro" id="IPR010107">
    <property type="entry name" value="Glutamate_decarboxylase"/>
</dbReference>
<dbReference type="GO" id="GO:0030170">
    <property type="term" value="F:pyridoxal phosphate binding"/>
    <property type="evidence" value="ECO:0007669"/>
    <property type="project" value="InterPro"/>
</dbReference>
<dbReference type="FunFam" id="4.10.280.50:FF:000001">
    <property type="entry name" value="Glutamate decarboxylase"/>
    <property type="match status" value="1"/>
</dbReference>
<evidence type="ECO:0000256" key="7">
    <source>
        <dbReference type="PIRSR" id="PIRSR602129-50"/>
    </source>
</evidence>